<comment type="caution">
    <text evidence="1">The sequence shown here is derived from an EMBL/GenBank/DDBJ whole genome shotgun (WGS) entry which is preliminary data.</text>
</comment>
<accession>A0ACB8QJL8</accession>
<reference evidence="1" key="2">
    <citation type="journal article" date="2022" name="New Phytol.">
        <title>Evolutionary transition to the ectomycorrhizal habit in the genomes of a hyperdiverse lineage of mushroom-forming fungi.</title>
        <authorList>
            <person name="Looney B."/>
            <person name="Miyauchi S."/>
            <person name="Morin E."/>
            <person name="Drula E."/>
            <person name="Courty P.E."/>
            <person name="Kohler A."/>
            <person name="Kuo A."/>
            <person name="LaButti K."/>
            <person name="Pangilinan J."/>
            <person name="Lipzen A."/>
            <person name="Riley R."/>
            <person name="Andreopoulos W."/>
            <person name="He G."/>
            <person name="Johnson J."/>
            <person name="Nolan M."/>
            <person name="Tritt A."/>
            <person name="Barry K.W."/>
            <person name="Grigoriev I.V."/>
            <person name="Nagy L.G."/>
            <person name="Hibbett D."/>
            <person name="Henrissat B."/>
            <person name="Matheny P.B."/>
            <person name="Labbe J."/>
            <person name="Martin F.M."/>
        </authorList>
    </citation>
    <scope>NUCLEOTIDE SEQUENCE</scope>
    <source>
        <strain evidence="1">EC-137</strain>
    </source>
</reference>
<gene>
    <name evidence="1" type="ORF">K488DRAFT_51136</name>
</gene>
<evidence type="ECO:0000313" key="2">
    <source>
        <dbReference type="Proteomes" id="UP000814128"/>
    </source>
</evidence>
<keyword evidence="2" id="KW-1185">Reference proteome</keyword>
<reference evidence="1" key="1">
    <citation type="submission" date="2021-02" db="EMBL/GenBank/DDBJ databases">
        <authorList>
            <consortium name="DOE Joint Genome Institute"/>
            <person name="Ahrendt S."/>
            <person name="Looney B.P."/>
            <person name="Miyauchi S."/>
            <person name="Morin E."/>
            <person name="Drula E."/>
            <person name="Courty P.E."/>
            <person name="Chicoki N."/>
            <person name="Fauchery L."/>
            <person name="Kohler A."/>
            <person name="Kuo A."/>
            <person name="Labutti K."/>
            <person name="Pangilinan J."/>
            <person name="Lipzen A."/>
            <person name="Riley R."/>
            <person name="Andreopoulos W."/>
            <person name="He G."/>
            <person name="Johnson J."/>
            <person name="Barry K.W."/>
            <person name="Grigoriev I.V."/>
            <person name="Nagy L."/>
            <person name="Hibbett D."/>
            <person name="Henrissat B."/>
            <person name="Matheny P.B."/>
            <person name="Labbe J."/>
            <person name="Martin F."/>
        </authorList>
    </citation>
    <scope>NUCLEOTIDE SEQUENCE</scope>
    <source>
        <strain evidence="1">EC-137</strain>
    </source>
</reference>
<sequence>MSTAVSNSRLSQTVANSTTAWQADLEALFHRAKDRFPDVVWDLVSEDNDDEDRLDEVWGHKAIVYARAPPSFQARYFTLRNSSRPYSPSGYPTQSALSLSIGIGVPAVSRSPSPFRPVSPVSTAQGGITRLTTAINPTLFSKELEYLYTGRDFGEAFEFLFDSSEHSRDPSESRVDKLRKDLVFMWRSRLYSDIRIAIEGSNSAHHEGTAAVFSTHRFMLVSRSAYFHNALIAWPSSKSDPNSKDKDEPPTLTLPSPPFTPPSLHFILGFIYTGTLIFSNRTYDLDTAFHILRSSTYLSLDTLYAEIEARIVHDMLHGLYQAFLEFADYEVATGGKWGGGGCRCRQCARRVPRVLEFALLDDVKSATLERGARRALVGLFGDGWCTAEFAKLDKRIRDQALKGVAKRTTPMNILPLLLAANTALHKLDAIIEPWADTVRDMIVDARKVIDTSLTASAEEFFNNYEWDEIMHSDGDRFEDGDIVDQVLQSLRRGFSDKTAGMLYQTLVASVLLRASLDDPSKTMLSTTSQIRARVEDTRADLIRWLRKRWIGVRQEGGFDDLESWALKEISHGKAAAAVGSSVSRDSASKSVLRKGSSDTITRGTAAGERTLAQQEEYSTRGARLEVGIPCIIASKRARFRAYARYIGEVEGETGPWVGVEVPMADAWPGEKVDGRAWHDGTWGGIRYFDLVGEVEWGEQSESVSRRRFEYRSTLGKREGEQLAAGRAKRLRSVSPAVSDATNGAETRGLFVRPQQVIYVVDAVVRLVADP</sequence>
<protein>
    <submittedName>
        <fullName evidence="1">Uncharacterized protein</fullName>
    </submittedName>
</protein>
<proteinExistence type="predicted"/>
<dbReference type="EMBL" id="MU273565">
    <property type="protein sequence ID" value="KAI0031847.1"/>
    <property type="molecule type" value="Genomic_DNA"/>
</dbReference>
<evidence type="ECO:0000313" key="1">
    <source>
        <dbReference type="EMBL" id="KAI0031847.1"/>
    </source>
</evidence>
<name>A0ACB8QJL8_9AGAM</name>
<dbReference type="Proteomes" id="UP000814128">
    <property type="component" value="Unassembled WGS sequence"/>
</dbReference>
<organism evidence="1 2">
    <name type="scientific">Vararia minispora EC-137</name>
    <dbReference type="NCBI Taxonomy" id="1314806"/>
    <lineage>
        <taxon>Eukaryota</taxon>
        <taxon>Fungi</taxon>
        <taxon>Dikarya</taxon>
        <taxon>Basidiomycota</taxon>
        <taxon>Agaricomycotina</taxon>
        <taxon>Agaricomycetes</taxon>
        <taxon>Russulales</taxon>
        <taxon>Lachnocladiaceae</taxon>
        <taxon>Vararia</taxon>
    </lineage>
</organism>